<proteinExistence type="predicted"/>
<comment type="caution">
    <text evidence="1">The sequence shown here is derived from an EMBL/GenBank/DDBJ whole genome shotgun (WGS) entry which is preliminary data.</text>
</comment>
<keyword evidence="2" id="KW-1185">Reference proteome</keyword>
<gene>
    <name evidence="1" type="ORF">PVK06_005592</name>
</gene>
<organism evidence="1 2">
    <name type="scientific">Gossypium arboreum</name>
    <name type="common">Tree cotton</name>
    <name type="synonym">Gossypium nanking</name>
    <dbReference type="NCBI Taxonomy" id="29729"/>
    <lineage>
        <taxon>Eukaryota</taxon>
        <taxon>Viridiplantae</taxon>
        <taxon>Streptophyta</taxon>
        <taxon>Embryophyta</taxon>
        <taxon>Tracheophyta</taxon>
        <taxon>Spermatophyta</taxon>
        <taxon>Magnoliopsida</taxon>
        <taxon>eudicotyledons</taxon>
        <taxon>Gunneridae</taxon>
        <taxon>Pentapetalae</taxon>
        <taxon>rosids</taxon>
        <taxon>malvids</taxon>
        <taxon>Malvales</taxon>
        <taxon>Malvaceae</taxon>
        <taxon>Malvoideae</taxon>
        <taxon>Gossypium</taxon>
    </lineage>
</organism>
<evidence type="ECO:0000313" key="2">
    <source>
        <dbReference type="Proteomes" id="UP001358586"/>
    </source>
</evidence>
<evidence type="ECO:0000313" key="1">
    <source>
        <dbReference type="EMBL" id="KAK5843149.1"/>
    </source>
</evidence>
<dbReference type="EMBL" id="JARKNE010000002">
    <property type="protein sequence ID" value="KAK5843149.1"/>
    <property type="molecule type" value="Genomic_DNA"/>
</dbReference>
<protein>
    <submittedName>
        <fullName evidence="1">Uncharacterized protein</fullName>
    </submittedName>
</protein>
<reference evidence="1 2" key="1">
    <citation type="submission" date="2023-03" db="EMBL/GenBank/DDBJ databases">
        <title>WGS of Gossypium arboreum.</title>
        <authorList>
            <person name="Yu D."/>
        </authorList>
    </citation>
    <scope>NUCLEOTIDE SEQUENCE [LARGE SCALE GENOMIC DNA]</scope>
    <source>
        <tissue evidence="1">Leaf</tissue>
    </source>
</reference>
<accession>A0ABR0QVF0</accession>
<name>A0ABR0QVF0_GOSAR</name>
<sequence length="73" mass="8543">MERAKSLLTKDWNGNQVRKGWILEGSAMEIKAGLHLMQRDGVRVWRWDCDSKGRGYRFDSNRVGEDELDEDET</sequence>
<dbReference type="Proteomes" id="UP001358586">
    <property type="component" value="Chromosome 2"/>
</dbReference>